<name>A0A7S7L8P5_9BACI</name>
<dbReference type="InterPro" id="IPR036188">
    <property type="entry name" value="FAD/NAD-bd_sf"/>
</dbReference>
<reference evidence="1 2" key="1">
    <citation type="journal article" date="2017" name="Genome Announc.">
        <title>Draft Genome Sequences of Four Alkaliphilic Bacteria Belonging to the Anaerobacillus Genus.</title>
        <authorList>
            <person name="Bassil N.M."/>
            <person name="Lloyd J.R."/>
        </authorList>
    </citation>
    <scope>NUCLEOTIDE SEQUENCE [LARGE SCALE GENOMIC DNA]</scope>
    <source>
        <strain evidence="1 2">NB2006</strain>
    </source>
</reference>
<accession>A0A7S7L8P5</accession>
<gene>
    <name evidence="1" type="ORF">AWH56_001700</name>
</gene>
<evidence type="ECO:0000313" key="1">
    <source>
        <dbReference type="EMBL" id="QOY36435.2"/>
    </source>
</evidence>
<dbReference type="EC" id="1.-.-.-" evidence="1"/>
<keyword evidence="2" id="KW-1185">Reference proteome</keyword>
<dbReference type="Gene3D" id="3.50.50.60">
    <property type="entry name" value="FAD/NAD(P)-binding domain"/>
    <property type="match status" value="2"/>
</dbReference>
<dbReference type="SUPFAM" id="SSF51905">
    <property type="entry name" value="FAD/NAD(P)-binding domain"/>
    <property type="match status" value="1"/>
</dbReference>
<dbReference type="Proteomes" id="UP000180175">
    <property type="component" value="Chromosome"/>
</dbReference>
<reference evidence="1 2" key="2">
    <citation type="journal article" date="2019" name="Int. J. Syst. Evol. Microbiol.">
        <title>Anaerobacillus isosaccharinicus sp. nov., an alkaliphilic bacterium which degrades isosaccharinic acid.</title>
        <authorList>
            <person name="Bassil N.M."/>
            <person name="Lloyd J.R."/>
        </authorList>
    </citation>
    <scope>NUCLEOTIDE SEQUENCE [LARGE SCALE GENOMIC DNA]</scope>
    <source>
        <strain evidence="1 2">NB2006</strain>
    </source>
</reference>
<sequence length="358" mass="41058">MGAGLSGLTCAIMLERHGINPTIFENRSQVGDRFINAEAFLSLLTRPVNDVFQYFSEEFQLYLKPAGSINQLHINSENEKAVIKEHVGFVNIRGRHKLALENQLAEQVKSEIIFNSKHTYEELLHEYTHVIMSTGDGSYAMKLDNYREDLSVTLKGATVEGEFDRFKVFVWLDNTLAPQGYAYLLPFSDTEANIVIAYPDLPEENEEMITEYWDRFYKRACRQLDQSLEITDQFQVKNYKIGVSKSARIGNTFFTGNCFGSAMPFLGFGQFEAILTGIFAAYDLCGFGKYEEYTNTFRKSYDHSLTLRRGMEKLNNSTFDFAVKHLNGYIGQKLFQPNHKNPLKTISYLVRPFISKQD</sequence>
<organism evidence="1 2">
    <name type="scientific">Anaerobacillus isosaccharinicus</name>
    <dbReference type="NCBI Taxonomy" id="1532552"/>
    <lineage>
        <taxon>Bacteria</taxon>
        <taxon>Bacillati</taxon>
        <taxon>Bacillota</taxon>
        <taxon>Bacilli</taxon>
        <taxon>Bacillales</taxon>
        <taxon>Bacillaceae</taxon>
        <taxon>Anaerobacillus</taxon>
    </lineage>
</organism>
<proteinExistence type="predicted"/>
<dbReference type="EMBL" id="CP063356">
    <property type="protein sequence ID" value="QOY36435.2"/>
    <property type="molecule type" value="Genomic_DNA"/>
</dbReference>
<dbReference type="KEGG" id="aia:AWH56_001700"/>
<protein>
    <submittedName>
        <fullName evidence="1">NAD(P)/FAD-dependent oxidoreductase</fullName>
        <ecNumber evidence="1">1.-.-.-</ecNumber>
    </submittedName>
</protein>
<dbReference type="AlphaFoldDB" id="A0A7S7L8P5"/>
<evidence type="ECO:0000313" key="2">
    <source>
        <dbReference type="Proteomes" id="UP000180175"/>
    </source>
</evidence>
<keyword evidence="1" id="KW-0560">Oxidoreductase</keyword>
<dbReference type="Pfam" id="PF13450">
    <property type="entry name" value="NAD_binding_8"/>
    <property type="match status" value="1"/>
</dbReference>